<evidence type="ECO:0000256" key="2">
    <source>
        <dbReference type="ARBA" id="ARBA00012438"/>
    </source>
</evidence>
<proteinExistence type="predicted"/>
<dbReference type="AlphaFoldDB" id="A0A3E4F6V2"/>
<evidence type="ECO:0000256" key="8">
    <source>
        <dbReference type="ARBA" id="ARBA00023012"/>
    </source>
</evidence>
<keyword evidence="5" id="KW-0547">Nucleotide-binding</keyword>
<evidence type="ECO:0000313" key="14">
    <source>
        <dbReference type="EMBL" id="RGW52682.1"/>
    </source>
</evidence>
<evidence type="ECO:0000256" key="9">
    <source>
        <dbReference type="SAM" id="Coils"/>
    </source>
</evidence>
<evidence type="ECO:0000256" key="4">
    <source>
        <dbReference type="ARBA" id="ARBA00022679"/>
    </source>
</evidence>
<dbReference type="GO" id="GO:0016020">
    <property type="term" value="C:membrane"/>
    <property type="evidence" value="ECO:0007669"/>
    <property type="project" value="InterPro"/>
</dbReference>
<dbReference type="Gene3D" id="1.20.5.1930">
    <property type="match status" value="1"/>
</dbReference>
<dbReference type="Proteomes" id="UP000260664">
    <property type="component" value="Unassembled WGS sequence"/>
</dbReference>
<evidence type="ECO:0000256" key="6">
    <source>
        <dbReference type="ARBA" id="ARBA00022777"/>
    </source>
</evidence>
<evidence type="ECO:0000256" key="1">
    <source>
        <dbReference type="ARBA" id="ARBA00000085"/>
    </source>
</evidence>
<gene>
    <name evidence="14" type="ORF">DWV67_09410</name>
    <name evidence="13" type="ORF">DXD84_05270</name>
</gene>
<keyword evidence="10" id="KW-0472">Membrane</keyword>
<dbReference type="InterPro" id="IPR050482">
    <property type="entry name" value="Sensor_HK_TwoCompSys"/>
</dbReference>
<feature type="domain" description="Signal transduction histidine kinase subgroup 3 dimerisation and phosphoacceptor" evidence="12">
    <location>
        <begin position="173"/>
        <end position="236"/>
    </location>
</feature>
<reference evidence="15 16" key="1">
    <citation type="submission" date="2018-08" db="EMBL/GenBank/DDBJ databases">
        <title>A genome reference for cultivated species of the human gut microbiota.</title>
        <authorList>
            <person name="Zou Y."/>
            <person name="Xue W."/>
            <person name="Luo G."/>
        </authorList>
    </citation>
    <scope>NUCLEOTIDE SEQUENCE [LARGE SCALE GENOMIC DNA]</scope>
    <source>
        <strain evidence="14 16">AF12-11</strain>
        <strain evidence="13 15">TM09-19AC</strain>
    </source>
</reference>
<evidence type="ECO:0000256" key="7">
    <source>
        <dbReference type="ARBA" id="ARBA00022840"/>
    </source>
</evidence>
<keyword evidence="7" id="KW-0067">ATP-binding</keyword>
<dbReference type="PANTHER" id="PTHR24421:SF10">
    <property type="entry name" value="NITRATE_NITRITE SENSOR PROTEIN NARQ"/>
    <property type="match status" value="1"/>
</dbReference>
<dbReference type="PANTHER" id="PTHR24421">
    <property type="entry name" value="NITRATE/NITRITE SENSOR PROTEIN NARX-RELATED"/>
    <property type="match status" value="1"/>
</dbReference>
<dbReference type="GO" id="GO:0005524">
    <property type="term" value="F:ATP binding"/>
    <property type="evidence" value="ECO:0007669"/>
    <property type="project" value="UniProtKB-KW"/>
</dbReference>
<comment type="catalytic activity">
    <reaction evidence="1">
        <text>ATP + protein L-histidine = ADP + protein N-phospho-L-histidine.</text>
        <dbReference type="EC" id="2.7.13.3"/>
    </reaction>
</comment>
<name>A0A3E4F6V2_9FIRM</name>
<dbReference type="Gene3D" id="3.30.565.10">
    <property type="entry name" value="Histidine kinase-like ATPase, C-terminal domain"/>
    <property type="match status" value="1"/>
</dbReference>
<sequence length="372" mass="42484">MRRMTGQLLLILYSFLFLLLLPADLNFVVGFLVSLICIGMQMFLKDDWERYVLLICILAGSWYCVGICEFLPVLFYGFWTKENQGIMILAVAGGIFTGVSGNTNLSHGQMYLLIVGILLSLVLKLKEEAYEELEQEYRKTRDDSKERNLLLQEKNRNLIEKQDYEIYTATLQERNRIAREIHDNVGHLLSRCILIVGAMKIVNEDKKLSSSIEQLEESLNTAMTSVRESVHDLHDDSVNLREVTEELVGEFTFCPVDLSYDMGYDVPREIKYGFIAIVKEALHNIVRHSDASKVKIVMREHPALYQLIVEDNGTVKEPIQSGGVKAVSREYQSGQGIGLRNMSDRVRMLGGMMQIVRKEGFRIFITIPKEVS</sequence>
<accession>A0A3E4F6V2</accession>
<evidence type="ECO:0000256" key="5">
    <source>
        <dbReference type="ARBA" id="ARBA00022741"/>
    </source>
</evidence>
<comment type="caution">
    <text evidence="13">The sequence shown here is derived from an EMBL/GenBank/DDBJ whole genome shotgun (WGS) entry which is preliminary data.</text>
</comment>
<dbReference type="EMBL" id="QSOI01000005">
    <property type="protein sequence ID" value="RGI84871.1"/>
    <property type="molecule type" value="Genomic_DNA"/>
</dbReference>
<dbReference type="Pfam" id="PF02518">
    <property type="entry name" value="HATPase_c"/>
    <property type="match status" value="1"/>
</dbReference>
<dbReference type="CDD" id="cd16917">
    <property type="entry name" value="HATPase_UhpB-NarQ-NarX-like"/>
    <property type="match status" value="1"/>
</dbReference>
<dbReference type="InterPro" id="IPR036890">
    <property type="entry name" value="HATPase_C_sf"/>
</dbReference>
<keyword evidence="6" id="KW-0418">Kinase</keyword>
<keyword evidence="3" id="KW-0597">Phosphoprotein</keyword>
<evidence type="ECO:0000256" key="3">
    <source>
        <dbReference type="ARBA" id="ARBA00022553"/>
    </source>
</evidence>
<dbReference type="EMBL" id="QSAJ01000021">
    <property type="protein sequence ID" value="RGW52682.1"/>
    <property type="molecule type" value="Genomic_DNA"/>
</dbReference>
<organism evidence="13 15">
    <name type="scientific">Dorea formicigenerans</name>
    <dbReference type="NCBI Taxonomy" id="39486"/>
    <lineage>
        <taxon>Bacteria</taxon>
        <taxon>Bacillati</taxon>
        <taxon>Bacillota</taxon>
        <taxon>Clostridia</taxon>
        <taxon>Lachnospirales</taxon>
        <taxon>Lachnospiraceae</taxon>
        <taxon>Dorea</taxon>
    </lineage>
</organism>
<keyword evidence="10" id="KW-0812">Transmembrane</keyword>
<dbReference type="InterPro" id="IPR003594">
    <property type="entry name" value="HATPase_dom"/>
</dbReference>
<dbReference type="RefSeq" id="WP_117494700.1">
    <property type="nucleotide sequence ID" value="NZ_QSOI01000005.1"/>
</dbReference>
<keyword evidence="8" id="KW-0902">Two-component regulatory system</keyword>
<dbReference type="InterPro" id="IPR011712">
    <property type="entry name" value="Sig_transdc_His_kin_sub3_dim/P"/>
</dbReference>
<feature type="transmembrane region" description="Helical" evidence="10">
    <location>
        <begin position="51"/>
        <end position="78"/>
    </location>
</feature>
<evidence type="ECO:0000256" key="10">
    <source>
        <dbReference type="SAM" id="Phobius"/>
    </source>
</evidence>
<feature type="domain" description="Histidine kinase/HSP90-like ATPase" evidence="11">
    <location>
        <begin position="276"/>
        <end position="370"/>
    </location>
</feature>
<keyword evidence="9" id="KW-0175">Coiled coil</keyword>
<feature type="transmembrane region" description="Helical" evidence="10">
    <location>
        <begin position="85"/>
        <end position="102"/>
    </location>
</feature>
<evidence type="ECO:0000313" key="13">
    <source>
        <dbReference type="EMBL" id="RGI84871.1"/>
    </source>
</evidence>
<evidence type="ECO:0000313" key="15">
    <source>
        <dbReference type="Proteomes" id="UP000260664"/>
    </source>
</evidence>
<dbReference type="Pfam" id="PF07730">
    <property type="entry name" value="HisKA_3"/>
    <property type="match status" value="1"/>
</dbReference>
<feature type="coiled-coil region" evidence="9">
    <location>
        <begin position="123"/>
        <end position="161"/>
    </location>
</feature>
<evidence type="ECO:0000259" key="11">
    <source>
        <dbReference type="Pfam" id="PF02518"/>
    </source>
</evidence>
<dbReference type="GO" id="GO:0046983">
    <property type="term" value="F:protein dimerization activity"/>
    <property type="evidence" value="ECO:0007669"/>
    <property type="project" value="InterPro"/>
</dbReference>
<keyword evidence="4" id="KW-0808">Transferase</keyword>
<dbReference type="Proteomes" id="UP000266376">
    <property type="component" value="Unassembled WGS sequence"/>
</dbReference>
<dbReference type="SUPFAM" id="SSF55874">
    <property type="entry name" value="ATPase domain of HSP90 chaperone/DNA topoisomerase II/histidine kinase"/>
    <property type="match status" value="1"/>
</dbReference>
<evidence type="ECO:0000259" key="12">
    <source>
        <dbReference type="Pfam" id="PF07730"/>
    </source>
</evidence>
<dbReference type="EC" id="2.7.13.3" evidence="2"/>
<keyword evidence="10" id="KW-1133">Transmembrane helix</keyword>
<protein>
    <recommendedName>
        <fullName evidence="2">histidine kinase</fullName>
        <ecNumber evidence="2">2.7.13.3</ecNumber>
    </recommendedName>
</protein>
<dbReference type="GO" id="GO:0000155">
    <property type="term" value="F:phosphorelay sensor kinase activity"/>
    <property type="evidence" value="ECO:0007669"/>
    <property type="project" value="InterPro"/>
</dbReference>
<evidence type="ECO:0000313" key="16">
    <source>
        <dbReference type="Proteomes" id="UP000266376"/>
    </source>
</evidence>